<keyword evidence="2" id="KW-0479">Metal-binding</keyword>
<feature type="binding site" evidence="2">
    <location>
        <position position="87"/>
    </location>
    <ligand>
        <name>Fe cation</name>
        <dbReference type="ChEBI" id="CHEBI:24875"/>
        <label>2</label>
    </ligand>
</feature>
<evidence type="ECO:0008006" key="5">
    <source>
        <dbReference type="Google" id="ProtNLM"/>
    </source>
</evidence>
<feature type="active site" description="Proton donor" evidence="1">
    <location>
        <position position="88"/>
    </location>
</feature>
<evidence type="ECO:0000256" key="1">
    <source>
        <dbReference type="PIRSR" id="PIRSR004789-50"/>
    </source>
</evidence>
<evidence type="ECO:0000256" key="2">
    <source>
        <dbReference type="PIRSR" id="PIRSR004789-51"/>
    </source>
</evidence>
<feature type="binding site" evidence="2">
    <location>
        <position position="28"/>
    </location>
    <ligand>
        <name>Fe cation</name>
        <dbReference type="ChEBI" id="CHEBI:24875"/>
        <label>1</label>
    </ligand>
</feature>
<dbReference type="Gene3D" id="3.60.21.10">
    <property type="match status" value="1"/>
</dbReference>
<dbReference type="AlphaFoldDB" id="A0A292YG16"/>
<organism evidence="3 4">
    <name type="scientific">Lebetimonas natsushimae</name>
    <dbReference type="NCBI Taxonomy" id="1936991"/>
    <lineage>
        <taxon>Bacteria</taxon>
        <taxon>Pseudomonadati</taxon>
        <taxon>Campylobacterota</taxon>
        <taxon>Epsilonproteobacteria</taxon>
        <taxon>Nautiliales</taxon>
        <taxon>Nautiliaceae</taxon>
        <taxon>Lebetimonas</taxon>
    </lineage>
</organism>
<sequence>MIIITNNINFFISKLYQRNLMNILFIGDIVGKPGRKMVKKYLPVLKKKENIDYVIANYENIAHGFGITVKTYEEMKNAGVDIFTGGNHTFDKKKDAIALLSEEKILRPLNYFEAPGRWYYEDENIIVISAMGNFTMPYGKNPFIEIKNFVEEKSNKFIFIDFHAEATAEKRTLFHLLKGKAGAIIGTHTHIGTDDLEIDEGTCYLTDIGLTGCRDNVIGIDENAPIMNSLTGLKHNFDVPKKCKTVFQAIVIKTDGIKSIEAKKYKAFDDSELEITQNATFNNEI</sequence>
<dbReference type="PANTHER" id="PTHR36303">
    <property type="entry name" value="2',3'-CYCLIC-NUCLEOTIDE 2'-PHOSPHODIESTERASE"/>
    <property type="match status" value="1"/>
</dbReference>
<dbReference type="PIRSF" id="PIRSF004789">
    <property type="entry name" value="DR1281"/>
    <property type="match status" value="1"/>
</dbReference>
<dbReference type="GO" id="GO:0046872">
    <property type="term" value="F:metal ion binding"/>
    <property type="evidence" value="ECO:0007669"/>
    <property type="project" value="UniProtKB-KW"/>
</dbReference>
<dbReference type="PANTHER" id="PTHR36303:SF1">
    <property type="entry name" value="2',3'-CYCLIC-NUCLEOTIDE 2'-PHOSPHODIESTERASE"/>
    <property type="match status" value="1"/>
</dbReference>
<feature type="binding site" evidence="2">
    <location>
        <position position="60"/>
    </location>
    <ligand>
        <name>Fe cation</name>
        <dbReference type="ChEBI" id="CHEBI:24875"/>
        <label>1</label>
    </ligand>
</feature>
<dbReference type="SUPFAM" id="SSF56300">
    <property type="entry name" value="Metallo-dependent phosphatases"/>
    <property type="match status" value="1"/>
</dbReference>
<accession>A0A292YG16</accession>
<feature type="binding site" evidence="2">
    <location>
        <position position="163"/>
    </location>
    <ligand>
        <name>Fe cation</name>
        <dbReference type="ChEBI" id="CHEBI:24875"/>
        <label>2</label>
    </ligand>
</feature>
<feature type="binding site" evidence="2">
    <location>
        <position position="190"/>
    </location>
    <ligand>
        <name>Fe cation</name>
        <dbReference type="ChEBI" id="CHEBI:24875"/>
        <label>1</label>
    </ligand>
</feature>
<dbReference type="GO" id="GO:0004113">
    <property type="term" value="F:2',3'-cyclic-nucleotide 3'-phosphodiesterase activity"/>
    <property type="evidence" value="ECO:0007669"/>
    <property type="project" value="TreeGrafter"/>
</dbReference>
<dbReference type="InterPro" id="IPR005235">
    <property type="entry name" value="YmdB-like"/>
</dbReference>
<evidence type="ECO:0000313" key="3">
    <source>
        <dbReference type="EMBL" id="GAX87854.1"/>
    </source>
</evidence>
<proteinExistence type="predicted"/>
<dbReference type="Proteomes" id="UP000217944">
    <property type="component" value="Unassembled WGS sequence"/>
</dbReference>
<name>A0A292YG16_9BACT</name>
<comment type="caution">
    <text evidence="3">The sequence shown here is derived from an EMBL/GenBank/DDBJ whole genome shotgun (WGS) entry which is preliminary data.</text>
</comment>
<protein>
    <recommendedName>
        <fullName evidence="5">Metallophosphoesterase</fullName>
    </recommendedName>
</protein>
<feature type="binding site" evidence="2">
    <location>
        <position position="59"/>
    </location>
    <ligand>
        <name>Fe cation</name>
        <dbReference type="ChEBI" id="CHEBI:24875"/>
        <label>2</label>
    </ligand>
</feature>
<dbReference type="InterPro" id="IPR029052">
    <property type="entry name" value="Metallo-depent_PP-like"/>
</dbReference>
<gene>
    <name evidence="3" type="ORF">LNAT_P1151</name>
</gene>
<keyword evidence="4" id="KW-1185">Reference proteome</keyword>
<dbReference type="EMBL" id="BDME01000002">
    <property type="protein sequence ID" value="GAX87854.1"/>
    <property type="molecule type" value="Genomic_DNA"/>
</dbReference>
<feature type="binding site" evidence="2">
    <location>
        <position position="59"/>
    </location>
    <ligand>
        <name>Fe cation</name>
        <dbReference type="ChEBI" id="CHEBI:24875"/>
        <label>1</label>
    </ligand>
</feature>
<reference evidence="3 4" key="1">
    <citation type="journal article" date="2017" name="Syst. Appl. Microbiol.">
        <title>Lebetimonas natsushimae sp. nov., a novel strictly anaerobic, moderately thermophilic chemoautotroph isolated from a deep-sea hydrothermal vent polychaete nest in the Mid-Okinawa Trough.</title>
        <authorList>
            <person name="Nagata R."/>
            <person name="Takaki Y."/>
            <person name="Tame A."/>
            <person name="Nunoura T."/>
            <person name="Muto H."/>
            <person name="Mino S."/>
            <person name="Sawayama S."/>
            <person name="Takai K."/>
            <person name="Nakagawa S."/>
        </authorList>
    </citation>
    <scope>NUCLEOTIDE SEQUENCE [LARGE SCALE GENOMIC DNA]</scope>
    <source>
        <strain evidence="3 4">HS1857</strain>
    </source>
</reference>
<feature type="binding site" evidence="2">
    <location>
        <position position="188"/>
    </location>
    <ligand>
        <name>Fe cation</name>
        <dbReference type="ChEBI" id="CHEBI:24875"/>
        <label>2</label>
    </ligand>
</feature>
<evidence type="ECO:0000313" key="4">
    <source>
        <dbReference type="Proteomes" id="UP000217944"/>
    </source>
</evidence>
<dbReference type="Pfam" id="PF13277">
    <property type="entry name" value="YmdB"/>
    <property type="match status" value="1"/>
</dbReference>